<keyword evidence="2" id="KW-1185">Reference proteome</keyword>
<gene>
    <name evidence="1" type="ORF">NUW54_g7597</name>
</gene>
<comment type="caution">
    <text evidence="1">The sequence shown here is derived from an EMBL/GenBank/DDBJ whole genome shotgun (WGS) entry which is preliminary data.</text>
</comment>
<protein>
    <submittedName>
        <fullName evidence="1">Uncharacterized protein</fullName>
    </submittedName>
</protein>
<sequence length="130" mass="14575">MASAELLQANGIVPLPPRPPKGKKRASDIHDGRDDAGPSTSKRQREDPDVKPDPEDDEDDEDDVDEVTFLREQMSMLQRRLEEAEARAGPEWWSSEKYRPVRVPAASRPRGDRLDMTARGWSAILLEGGV</sequence>
<organism evidence="1 2">
    <name type="scientific">Trametes sanguinea</name>
    <dbReference type="NCBI Taxonomy" id="158606"/>
    <lineage>
        <taxon>Eukaryota</taxon>
        <taxon>Fungi</taxon>
        <taxon>Dikarya</taxon>
        <taxon>Basidiomycota</taxon>
        <taxon>Agaricomycotina</taxon>
        <taxon>Agaricomycetes</taxon>
        <taxon>Polyporales</taxon>
        <taxon>Polyporaceae</taxon>
        <taxon>Trametes</taxon>
    </lineage>
</organism>
<reference evidence="1" key="1">
    <citation type="submission" date="2022-08" db="EMBL/GenBank/DDBJ databases">
        <title>Genome Sequence of Pycnoporus sanguineus.</title>
        <authorList>
            <person name="Buettner E."/>
        </authorList>
    </citation>
    <scope>NUCLEOTIDE SEQUENCE</scope>
    <source>
        <strain evidence="1">CG-C14</strain>
    </source>
</reference>
<proteinExistence type="predicted"/>
<evidence type="ECO:0000313" key="2">
    <source>
        <dbReference type="Proteomes" id="UP001144978"/>
    </source>
</evidence>
<dbReference type="Proteomes" id="UP001144978">
    <property type="component" value="Unassembled WGS sequence"/>
</dbReference>
<dbReference type="EMBL" id="JANSHE010002206">
    <property type="protein sequence ID" value="KAJ2994177.1"/>
    <property type="molecule type" value="Genomic_DNA"/>
</dbReference>
<name>A0ACC1PLX1_9APHY</name>
<accession>A0ACC1PLX1</accession>
<evidence type="ECO:0000313" key="1">
    <source>
        <dbReference type="EMBL" id="KAJ2994177.1"/>
    </source>
</evidence>